<protein>
    <recommendedName>
        <fullName evidence="10">Amino acid transporter transmembrane domain-containing protein</fullName>
    </recommendedName>
</protein>
<evidence type="ECO:0000313" key="11">
    <source>
        <dbReference type="EMBL" id="KNE57500.1"/>
    </source>
</evidence>
<dbReference type="EMBL" id="GG745331">
    <property type="protein sequence ID" value="KNE57500.1"/>
    <property type="molecule type" value="Genomic_DNA"/>
</dbReference>
<sequence>MAPSKPDRTQYHALAINDKPSTSPRRAPSSPAAALDRANSVIGDYEVVFDSTAHGGELDDGGSTGSKLELGSPRLEAFGITDAAGTQEKSSVMGAALNFTNSIIGAGIIGLPYAFRQAGFFLGVALLIGLTVLVDWTVVLLVKAGKVSGKSSYQSLVDSVVGKRGSFLVAMFQFVFAFGAMCAYTVIVGDTLPTVLKALVPSIADAPLLSREWIMVLTTVFISFPLSMQRDMAALAKTSAVSMAAIVLIVSLIILRCLDLPESLLGDPNARLTWIGDSPIKAIGVISFAFVCHHNTFIIYGSLDLPTLDRFARVTHLSAVTSLIACLLLAVSAYLAFTTTTQGNVLNNFATDDTVINIARLAFALNMFTTFPMETFVARHVLDDYFFANAAVSHVRHWVWTVTLVALSLIVAVSVHDVSVVLEVTGGVSASALAFILPALCWIRLASTQRWKCIACIAFGVVVMVLSVVM</sequence>
<evidence type="ECO:0000256" key="9">
    <source>
        <dbReference type="SAM" id="Phobius"/>
    </source>
</evidence>
<feature type="transmembrane region" description="Helical" evidence="9">
    <location>
        <begin position="398"/>
        <end position="416"/>
    </location>
</feature>
<proteinExistence type="inferred from homology"/>
<name>A0A0L0S4X1_ALLM3</name>
<feature type="transmembrane region" description="Helical" evidence="9">
    <location>
        <begin position="165"/>
        <end position="188"/>
    </location>
</feature>
<dbReference type="STRING" id="578462.A0A0L0S4X1"/>
<feature type="transmembrane region" description="Helical" evidence="9">
    <location>
        <begin position="208"/>
        <end position="228"/>
    </location>
</feature>
<keyword evidence="12" id="KW-1185">Reference proteome</keyword>
<dbReference type="eggNOG" id="KOG1305">
    <property type="taxonomic scope" value="Eukaryota"/>
</dbReference>
<reference evidence="11 12" key="1">
    <citation type="submission" date="2009-11" db="EMBL/GenBank/DDBJ databases">
        <title>Annotation of Allomyces macrogynus ATCC 38327.</title>
        <authorList>
            <consortium name="The Broad Institute Genome Sequencing Platform"/>
            <person name="Russ C."/>
            <person name="Cuomo C."/>
            <person name="Burger G."/>
            <person name="Gray M.W."/>
            <person name="Holland P.W.H."/>
            <person name="King N."/>
            <person name="Lang F.B.F."/>
            <person name="Roger A.J."/>
            <person name="Ruiz-Trillo I."/>
            <person name="Young S.K."/>
            <person name="Zeng Q."/>
            <person name="Gargeya S."/>
            <person name="Fitzgerald M."/>
            <person name="Haas B."/>
            <person name="Abouelleil A."/>
            <person name="Alvarado L."/>
            <person name="Arachchi H.M."/>
            <person name="Berlin A."/>
            <person name="Chapman S.B."/>
            <person name="Gearin G."/>
            <person name="Goldberg J."/>
            <person name="Griggs A."/>
            <person name="Gujja S."/>
            <person name="Hansen M."/>
            <person name="Heiman D."/>
            <person name="Howarth C."/>
            <person name="Larimer J."/>
            <person name="Lui A."/>
            <person name="MacDonald P.J.P."/>
            <person name="McCowen C."/>
            <person name="Montmayeur A."/>
            <person name="Murphy C."/>
            <person name="Neiman D."/>
            <person name="Pearson M."/>
            <person name="Priest M."/>
            <person name="Roberts A."/>
            <person name="Saif S."/>
            <person name="Shea T."/>
            <person name="Sisk P."/>
            <person name="Stolte C."/>
            <person name="Sykes S."/>
            <person name="Wortman J."/>
            <person name="Nusbaum C."/>
            <person name="Birren B."/>
        </authorList>
    </citation>
    <scope>NUCLEOTIDE SEQUENCE [LARGE SCALE GENOMIC DNA]</scope>
    <source>
        <strain evidence="11 12">ATCC 38327</strain>
    </source>
</reference>
<comment type="subcellular location">
    <subcellularLocation>
        <location evidence="1">Membrane</location>
        <topology evidence="1">Multi-pass membrane protein</topology>
    </subcellularLocation>
</comment>
<feature type="compositionally biased region" description="Low complexity" evidence="8">
    <location>
        <begin position="20"/>
        <end position="33"/>
    </location>
</feature>
<dbReference type="OrthoDB" id="28208at2759"/>
<dbReference type="Proteomes" id="UP000054350">
    <property type="component" value="Unassembled WGS sequence"/>
</dbReference>
<evidence type="ECO:0000256" key="5">
    <source>
        <dbReference type="ARBA" id="ARBA00022970"/>
    </source>
</evidence>
<organism evidence="11 12">
    <name type="scientific">Allomyces macrogynus (strain ATCC 38327)</name>
    <name type="common">Allomyces javanicus var. macrogynus</name>
    <dbReference type="NCBI Taxonomy" id="578462"/>
    <lineage>
        <taxon>Eukaryota</taxon>
        <taxon>Fungi</taxon>
        <taxon>Fungi incertae sedis</taxon>
        <taxon>Blastocladiomycota</taxon>
        <taxon>Blastocladiomycetes</taxon>
        <taxon>Blastocladiales</taxon>
        <taxon>Blastocladiaceae</taxon>
        <taxon>Allomyces</taxon>
    </lineage>
</organism>
<feature type="transmembrane region" description="Helical" evidence="9">
    <location>
        <begin position="428"/>
        <end position="446"/>
    </location>
</feature>
<keyword evidence="4 9" id="KW-0812">Transmembrane</keyword>
<dbReference type="PANTHER" id="PTHR22950">
    <property type="entry name" value="AMINO ACID TRANSPORTER"/>
    <property type="match status" value="1"/>
</dbReference>
<dbReference type="Pfam" id="PF01490">
    <property type="entry name" value="Aa_trans"/>
    <property type="match status" value="1"/>
</dbReference>
<feature type="transmembrane region" description="Helical" evidence="9">
    <location>
        <begin position="278"/>
        <end position="303"/>
    </location>
</feature>
<feature type="transmembrane region" description="Helical" evidence="9">
    <location>
        <begin position="357"/>
        <end position="377"/>
    </location>
</feature>
<feature type="transmembrane region" description="Helical" evidence="9">
    <location>
        <begin position="121"/>
        <end position="144"/>
    </location>
</feature>
<feature type="domain" description="Amino acid transporter transmembrane" evidence="10">
    <location>
        <begin position="89"/>
        <end position="469"/>
    </location>
</feature>
<feature type="compositionally biased region" description="Basic and acidic residues" evidence="8">
    <location>
        <begin position="1"/>
        <end position="10"/>
    </location>
</feature>
<dbReference type="GO" id="GO:0005783">
    <property type="term" value="C:endoplasmic reticulum"/>
    <property type="evidence" value="ECO:0007669"/>
    <property type="project" value="TreeGrafter"/>
</dbReference>
<evidence type="ECO:0000256" key="3">
    <source>
        <dbReference type="ARBA" id="ARBA00022448"/>
    </source>
</evidence>
<dbReference type="InterPro" id="IPR013057">
    <property type="entry name" value="AA_transpt_TM"/>
</dbReference>
<dbReference type="OMA" id="FLFFGSQ"/>
<evidence type="ECO:0000256" key="2">
    <source>
        <dbReference type="ARBA" id="ARBA00008066"/>
    </source>
</evidence>
<gene>
    <name evidence="11" type="ORF">AMAG_03207</name>
</gene>
<dbReference type="GO" id="GO:0016020">
    <property type="term" value="C:membrane"/>
    <property type="evidence" value="ECO:0007669"/>
    <property type="project" value="UniProtKB-SubCell"/>
</dbReference>
<evidence type="ECO:0000256" key="7">
    <source>
        <dbReference type="ARBA" id="ARBA00023136"/>
    </source>
</evidence>
<accession>A0A0L0S4X1</accession>
<feature type="transmembrane region" description="Helical" evidence="9">
    <location>
        <begin position="240"/>
        <end position="258"/>
    </location>
</feature>
<evidence type="ECO:0000256" key="6">
    <source>
        <dbReference type="ARBA" id="ARBA00022989"/>
    </source>
</evidence>
<evidence type="ECO:0000256" key="8">
    <source>
        <dbReference type="SAM" id="MobiDB-lite"/>
    </source>
</evidence>
<feature type="transmembrane region" description="Helical" evidence="9">
    <location>
        <begin position="315"/>
        <end position="337"/>
    </location>
</feature>
<comment type="similarity">
    <text evidence="2">Belongs to the amino acid/polyamine transporter 2 family.</text>
</comment>
<evidence type="ECO:0000256" key="1">
    <source>
        <dbReference type="ARBA" id="ARBA00004141"/>
    </source>
</evidence>
<feature type="region of interest" description="Disordered" evidence="8">
    <location>
        <begin position="1"/>
        <end position="33"/>
    </location>
</feature>
<feature type="transmembrane region" description="Helical" evidence="9">
    <location>
        <begin position="453"/>
        <end position="469"/>
    </location>
</feature>
<dbReference type="GO" id="GO:0015179">
    <property type="term" value="F:L-amino acid transmembrane transporter activity"/>
    <property type="evidence" value="ECO:0007669"/>
    <property type="project" value="TreeGrafter"/>
</dbReference>
<keyword evidence="7 9" id="KW-0472">Membrane</keyword>
<feature type="transmembrane region" description="Helical" evidence="9">
    <location>
        <begin position="95"/>
        <end position="115"/>
    </location>
</feature>
<evidence type="ECO:0000313" key="12">
    <source>
        <dbReference type="Proteomes" id="UP000054350"/>
    </source>
</evidence>
<evidence type="ECO:0000256" key="4">
    <source>
        <dbReference type="ARBA" id="ARBA00022692"/>
    </source>
</evidence>
<dbReference type="VEuPathDB" id="FungiDB:AMAG_03207"/>
<reference evidence="12" key="2">
    <citation type="submission" date="2009-11" db="EMBL/GenBank/DDBJ databases">
        <title>The Genome Sequence of Allomyces macrogynus strain ATCC 38327.</title>
        <authorList>
            <consortium name="The Broad Institute Genome Sequencing Platform"/>
            <person name="Russ C."/>
            <person name="Cuomo C."/>
            <person name="Shea T."/>
            <person name="Young S.K."/>
            <person name="Zeng Q."/>
            <person name="Koehrsen M."/>
            <person name="Haas B."/>
            <person name="Borodovsky M."/>
            <person name="Guigo R."/>
            <person name="Alvarado L."/>
            <person name="Berlin A."/>
            <person name="Borenstein D."/>
            <person name="Chen Z."/>
            <person name="Engels R."/>
            <person name="Freedman E."/>
            <person name="Gellesch M."/>
            <person name="Goldberg J."/>
            <person name="Griggs A."/>
            <person name="Gujja S."/>
            <person name="Heiman D."/>
            <person name="Hepburn T."/>
            <person name="Howarth C."/>
            <person name="Jen D."/>
            <person name="Larson L."/>
            <person name="Lewis B."/>
            <person name="Mehta T."/>
            <person name="Park D."/>
            <person name="Pearson M."/>
            <person name="Roberts A."/>
            <person name="Saif S."/>
            <person name="Shenoy N."/>
            <person name="Sisk P."/>
            <person name="Stolte C."/>
            <person name="Sykes S."/>
            <person name="Walk T."/>
            <person name="White J."/>
            <person name="Yandava C."/>
            <person name="Burger G."/>
            <person name="Gray M.W."/>
            <person name="Holland P.W.H."/>
            <person name="King N."/>
            <person name="Lang F.B.F."/>
            <person name="Roger A.J."/>
            <person name="Ruiz-Trillo I."/>
            <person name="Lander E."/>
            <person name="Nusbaum C."/>
        </authorList>
    </citation>
    <scope>NUCLEOTIDE SEQUENCE [LARGE SCALE GENOMIC DNA]</scope>
    <source>
        <strain evidence="12">ATCC 38327</strain>
    </source>
</reference>
<dbReference type="AlphaFoldDB" id="A0A0L0S4X1"/>
<keyword evidence="3" id="KW-0813">Transport</keyword>
<evidence type="ECO:0000259" key="10">
    <source>
        <dbReference type="Pfam" id="PF01490"/>
    </source>
</evidence>
<dbReference type="PANTHER" id="PTHR22950:SF458">
    <property type="entry name" value="SODIUM-COUPLED NEUTRAL AMINO ACID TRANSPORTER 11-RELATED"/>
    <property type="match status" value="1"/>
</dbReference>
<keyword evidence="5" id="KW-0029">Amino-acid transport</keyword>
<keyword evidence="6 9" id="KW-1133">Transmembrane helix</keyword>